<dbReference type="KEGG" id="zro:ZYRO0D09988g"/>
<feature type="compositionally biased region" description="Polar residues" evidence="2">
    <location>
        <begin position="863"/>
        <end position="885"/>
    </location>
</feature>
<dbReference type="Proteomes" id="UP000008536">
    <property type="component" value="Chromosome D"/>
</dbReference>
<dbReference type="AlphaFoldDB" id="C5DVW6"/>
<feature type="region of interest" description="Disordered" evidence="2">
    <location>
        <begin position="43"/>
        <end position="86"/>
    </location>
</feature>
<dbReference type="RefSeq" id="XP_002496868.1">
    <property type="nucleotide sequence ID" value="XM_002496823.1"/>
</dbReference>
<feature type="compositionally biased region" description="Basic and acidic residues" evidence="2">
    <location>
        <begin position="286"/>
        <end position="302"/>
    </location>
</feature>
<proteinExistence type="predicted"/>
<feature type="region of interest" description="Disordered" evidence="2">
    <location>
        <begin position="1"/>
        <end position="21"/>
    </location>
</feature>
<evidence type="ECO:0000256" key="1">
    <source>
        <dbReference type="SAM" id="Coils"/>
    </source>
</evidence>
<evidence type="ECO:0000313" key="3">
    <source>
        <dbReference type="EMBL" id="CAR27935.1"/>
    </source>
</evidence>
<feature type="compositionally biased region" description="Basic and acidic residues" evidence="2">
    <location>
        <begin position="76"/>
        <end position="85"/>
    </location>
</feature>
<organism evidence="3 4">
    <name type="scientific">Zygosaccharomyces rouxii (strain ATCC 2623 / CBS 732 / NBRC 1130 / NCYC 568 / NRRL Y-229)</name>
    <dbReference type="NCBI Taxonomy" id="559307"/>
    <lineage>
        <taxon>Eukaryota</taxon>
        <taxon>Fungi</taxon>
        <taxon>Dikarya</taxon>
        <taxon>Ascomycota</taxon>
        <taxon>Saccharomycotina</taxon>
        <taxon>Saccharomycetes</taxon>
        <taxon>Saccharomycetales</taxon>
        <taxon>Saccharomycetaceae</taxon>
        <taxon>Zygosaccharomyces</taxon>
    </lineage>
</organism>
<feature type="compositionally biased region" description="Basic and acidic residues" evidence="2">
    <location>
        <begin position="753"/>
        <end position="786"/>
    </location>
</feature>
<dbReference type="EMBL" id="CU928176">
    <property type="protein sequence ID" value="CAR27935.1"/>
    <property type="molecule type" value="Genomic_DNA"/>
</dbReference>
<feature type="region of interest" description="Disordered" evidence="2">
    <location>
        <begin position="235"/>
        <end position="449"/>
    </location>
</feature>
<feature type="compositionally biased region" description="Polar residues" evidence="2">
    <location>
        <begin position="898"/>
        <end position="932"/>
    </location>
</feature>
<gene>
    <name evidence="3" type="ordered locus">ZYRO0D09988g</name>
</gene>
<feature type="coiled-coil region" evidence="1">
    <location>
        <begin position="613"/>
        <end position="696"/>
    </location>
</feature>
<feature type="region of interest" description="Disordered" evidence="2">
    <location>
        <begin position="163"/>
        <end position="217"/>
    </location>
</feature>
<feature type="compositionally biased region" description="Polar residues" evidence="2">
    <location>
        <begin position="956"/>
        <end position="979"/>
    </location>
</feature>
<feature type="compositionally biased region" description="Basic and acidic residues" evidence="2">
    <location>
        <begin position="793"/>
        <end position="818"/>
    </location>
</feature>
<feature type="compositionally biased region" description="Basic and acidic residues" evidence="2">
    <location>
        <begin position="252"/>
        <end position="263"/>
    </location>
</feature>
<name>C5DVW6_ZYGRC</name>
<evidence type="ECO:0000256" key="2">
    <source>
        <dbReference type="SAM" id="MobiDB-lite"/>
    </source>
</evidence>
<feature type="compositionally biased region" description="Basic and acidic residues" evidence="2">
    <location>
        <begin position="309"/>
        <end position="366"/>
    </location>
</feature>
<reference evidence="3 4" key="1">
    <citation type="journal article" date="2009" name="Genome Res.">
        <title>Comparative genomics of protoploid Saccharomycetaceae.</title>
        <authorList>
            <consortium name="The Genolevures Consortium"/>
            <person name="Souciet J.-L."/>
            <person name="Dujon B."/>
            <person name="Gaillardin C."/>
            <person name="Johnston M."/>
            <person name="Baret P.V."/>
            <person name="Cliften P."/>
            <person name="Sherman D.J."/>
            <person name="Weissenbach J."/>
            <person name="Westhof E."/>
            <person name="Wincker P."/>
            <person name="Jubin C."/>
            <person name="Poulain J."/>
            <person name="Barbe V."/>
            <person name="Segurens B."/>
            <person name="Artiguenave F."/>
            <person name="Anthouard V."/>
            <person name="Vacherie B."/>
            <person name="Val M.-E."/>
            <person name="Fulton R.S."/>
            <person name="Minx P."/>
            <person name="Wilson R."/>
            <person name="Durrens P."/>
            <person name="Jean G."/>
            <person name="Marck C."/>
            <person name="Martin T."/>
            <person name="Nikolski M."/>
            <person name="Rolland T."/>
            <person name="Seret M.-L."/>
            <person name="Casaregola S."/>
            <person name="Despons L."/>
            <person name="Fairhead C."/>
            <person name="Fischer G."/>
            <person name="Lafontaine I."/>
            <person name="Leh V."/>
            <person name="Lemaire M."/>
            <person name="de Montigny J."/>
            <person name="Neuveglise C."/>
            <person name="Thierry A."/>
            <person name="Blanc-Lenfle I."/>
            <person name="Bleykasten C."/>
            <person name="Diffels J."/>
            <person name="Fritsch E."/>
            <person name="Frangeul L."/>
            <person name="Goeffon A."/>
            <person name="Jauniaux N."/>
            <person name="Kachouri-Lafond R."/>
            <person name="Payen C."/>
            <person name="Potier S."/>
            <person name="Pribylova L."/>
            <person name="Ozanne C."/>
            <person name="Richard G.-F."/>
            <person name="Sacerdot C."/>
            <person name="Straub M.-L."/>
            <person name="Talla E."/>
        </authorList>
    </citation>
    <scope>NUCLEOTIDE SEQUENCE [LARGE SCALE GENOMIC DNA]</scope>
    <source>
        <strain evidence="3 4">ATCC 2623 / CBS 732 / BCRC 21506 / NBRC 1130 / NCYC 568 / NRRL Y-229</strain>
    </source>
</reference>
<keyword evidence="4" id="KW-1185">Reference proteome</keyword>
<keyword evidence="1" id="KW-0175">Coiled coil</keyword>
<protein>
    <submittedName>
        <fullName evidence="3">ZYRO0D09988p</fullName>
    </submittedName>
</protein>
<dbReference type="FunCoup" id="C5DVW6">
    <property type="interactions" value="358"/>
</dbReference>
<accession>C5DVW6</accession>
<feature type="compositionally biased region" description="Basic and acidic residues" evidence="2">
    <location>
        <begin position="825"/>
        <end position="836"/>
    </location>
</feature>
<dbReference type="InParanoid" id="C5DVW6"/>
<evidence type="ECO:0000313" key="4">
    <source>
        <dbReference type="Proteomes" id="UP000008536"/>
    </source>
</evidence>
<feature type="compositionally biased region" description="Basic and acidic residues" evidence="2">
    <location>
        <begin position="378"/>
        <end position="402"/>
    </location>
</feature>
<feature type="compositionally biased region" description="Basic residues" evidence="2">
    <location>
        <begin position="167"/>
        <end position="179"/>
    </location>
</feature>
<feature type="coiled-coil region" evidence="1">
    <location>
        <begin position="534"/>
        <end position="575"/>
    </location>
</feature>
<dbReference type="GeneID" id="8204126"/>
<feature type="compositionally biased region" description="Low complexity" evidence="2">
    <location>
        <begin position="180"/>
        <end position="194"/>
    </location>
</feature>
<sequence length="994" mass="109900">MFRSKRPDPFTGLYEEAHRREQARKGTFLTQVVNSDGANLLDVADRAEKSPSIKSSSRASARKSHLGEFASPFRLESNEKDAEKRRLQRFPTVSPNSVFSKVHPKELGYRTMGRGSRRAKDIQFPIYLRENEARQDQLLTEVEIREQKLAYIKNSQIVHDYTEGGKKKSGAKKGVKSTKSKPSAKSPGKPAIKAVSKSNDELETIPDNEVGSQYTFETLPDGASYDYLIETEEVPAGAAHGKMSSKPVKLVRKGEKESKKEEATPDAESFNSKGPSPEPATPEAGLKSKAEEQAGNELKEVPETSSTSKKAESKVESSAKDVVGDEKAEKAEKTENLLDRSEPLDAAKDSADKATRFKEGPVEKIPDTVIGDETLEIAPEKGAHGAAADVKKGAKEAKKQSESDEGVVEATKVAAGEPESYEGAGVTENDSTPGPMVDDVHSDVSVTSPPVDYAAVPRVVTFPEVEKKRSIFSIFGRKKKSQNRAPNPLATPENPEILVKTDREGFLSKAVYDKVKYENHKHSEWLTEFISSEKKRYEEKQVDYDNRLEELKKEVEKLEESMQEIKDDANELIEIRHGRLSKKFLESTQQYIEKKNAIFHETKAIQDQKDKETDEIKHRQEEVQKEIAALNAEKDNIHREFIGWTNRLADYSAHLDAKMYSLHTLQQKHTKTQAQIDELSHKKAVLEKEMAAHKETHAKNTKAVEKHANKEYLPKVHEIDDKISNLLGELSVIKQESANEKLKLGSITKKLESERQAHEEQLKLEAEERERKEKDLLGKQREEHEAVAAGLKKQHEEELRKMKQDYEKRLQELKEHQSKQTAEAEATKARAAENETHGGVATHSVKSSGASGASGTDGIKSTGAKSTGAKSTGAKSTDAKSTGAKSTDAKSTDAKPNATKSGVGATTKSTGPQATDSTSGKVHNPFTDSGVTKSKETRELTDNQGKPSGVVPYGSNVASGSTANDNRNTKQNPSASRESSLFDYETEEEIRSVY</sequence>
<dbReference type="HOGENOM" id="CLU_285631_0_0_1"/>
<feature type="region of interest" description="Disordered" evidence="2">
    <location>
        <begin position="753"/>
        <end position="994"/>
    </location>
</feature>